<name>A0A5C7AZE3_9FLAO</name>
<dbReference type="InterPro" id="IPR036465">
    <property type="entry name" value="vWFA_dom_sf"/>
</dbReference>
<proteinExistence type="predicted"/>
<evidence type="ECO:0000313" key="3">
    <source>
        <dbReference type="Proteomes" id="UP000321790"/>
    </source>
</evidence>
<dbReference type="EMBL" id="VOSC01000012">
    <property type="protein sequence ID" value="TXE12849.1"/>
    <property type="molecule type" value="Genomic_DNA"/>
</dbReference>
<dbReference type="PANTHER" id="PTHR33608">
    <property type="entry name" value="BLL2464 PROTEIN"/>
    <property type="match status" value="1"/>
</dbReference>
<evidence type="ECO:0000313" key="2">
    <source>
        <dbReference type="EMBL" id="TXE12849.1"/>
    </source>
</evidence>
<dbReference type="Gene3D" id="3.40.50.410">
    <property type="entry name" value="von Willebrand factor, type A domain"/>
    <property type="match status" value="1"/>
</dbReference>
<dbReference type="PROSITE" id="PS50234">
    <property type="entry name" value="VWFA"/>
    <property type="match status" value="1"/>
</dbReference>
<dbReference type="OrthoDB" id="9776116at2"/>
<dbReference type="InterPro" id="IPR002881">
    <property type="entry name" value="DUF58"/>
</dbReference>
<evidence type="ECO:0000259" key="1">
    <source>
        <dbReference type="PROSITE" id="PS50234"/>
    </source>
</evidence>
<dbReference type="SUPFAM" id="SSF53300">
    <property type="entry name" value="vWA-like"/>
    <property type="match status" value="1"/>
</dbReference>
<feature type="domain" description="VWFA" evidence="1">
    <location>
        <begin position="78"/>
        <end position="208"/>
    </location>
</feature>
<gene>
    <name evidence="2" type="ORF">FUA26_03370</name>
</gene>
<comment type="caution">
    <text evidence="2">The sequence shown here is derived from an EMBL/GenBank/DDBJ whole genome shotgun (WGS) entry which is preliminary data.</text>
</comment>
<dbReference type="RefSeq" id="WP_147131559.1">
    <property type="nucleotide sequence ID" value="NZ_VOSC01000012.1"/>
</dbReference>
<dbReference type="AlphaFoldDB" id="A0A5C7AZE3"/>
<protein>
    <submittedName>
        <fullName evidence="2">DUF58 domain-containing protein</fullName>
    </submittedName>
</protein>
<keyword evidence="3" id="KW-1185">Reference proteome</keyword>
<dbReference type="Proteomes" id="UP000321790">
    <property type="component" value="Unassembled WGS sequence"/>
</dbReference>
<dbReference type="PANTHER" id="PTHR33608:SF6">
    <property type="entry name" value="BLL2464 PROTEIN"/>
    <property type="match status" value="1"/>
</dbReference>
<dbReference type="Pfam" id="PF01882">
    <property type="entry name" value="DUF58"/>
    <property type="match status" value="1"/>
</dbReference>
<dbReference type="CDD" id="cd00198">
    <property type="entry name" value="vWFA"/>
    <property type="match status" value="1"/>
</dbReference>
<reference evidence="3" key="1">
    <citation type="submission" date="2019-08" db="EMBL/GenBank/DDBJ databases">
        <title>Seonamhaeicola sediminis sp. nov., isolated from marine sediment.</title>
        <authorList>
            <person name="Cao W.R."/>
        </authorList>
    </citation>
    <scope>NUCLEOTIDE SEQUENCE [LARGE SCALE GENOMIC DNA]</scope>
    <source>
        <strain evidence="3">Gy8</strain>
    </source>
</reference>
<dbReference type="InterPro" id="IPR002035">
    <property type="entry name" value="VWF_A"/>
</dbReference>
<accession>A0A5C7AZE3</accession>
<organism evidence="2 3">
    <name type="scientific">Seonamhaeicola algicola</name>
    <dbReference type="NCBI Taxonomy" id="1719036"/>
    <lineage>
        <taxon>Bacteria</taxon>
        <taxon>Pseudomonadati</taxon>
        <taxon>Bacteroidota</taxon>
        <taxon>Flavobacteriia</taxon>
        <taxon>Flavobacteriales</taxon>
        <taxon>Flavobacteriaceae</taxon>
    </lineage>
</organism>
<sequence>MDTKELLKKVRKIEIKTRRLSDHVFGGEYHSTFKGRGMTFSEVRQYQFGDDVRNIDWNVTARYNEPFVKVFEEERELTMMLMVDVSGSEFFGTEQQFKNEVVTEIAATLAFSATQNNDKIGLILFSDKVELYIPPKKGRSHVLRIIRELIEFQPESKQTNVAEALKFLSNVMKKKAIVFILSDFIADDYQHTMKIVSGKHDVTGIRVFDKREENIPNLGMVQMQDEETGELMLVNTSSKKVRHNYAKFYKQKVDYYKNSFTKSGAGSIDCRVDESYVKKLLGYFKRRG</sequence>